<proteinExistence type="predicted"/>
<dbReference type="EMBL" id="JACXTA010000001">
    <property type="protein sequence ID" value="MBD3707053.1"/>
    <property type="molecule type" value="Genomic_DNA"/>
</dbReference>
<dbReference type="PANTHER" id="PTHR43105:SF14">
    <property type="entry name" value="FORMATE DEHYDROGENASE H"/>
    <property type="match status" value="1"/>
</dbReference>
<protein>
    <submittedName>
        <fullName evidence="4">Formate dehydrogenase</fullName>
    </submittedName>
</protein>
<dbReference type="GO" id="GO:1990204">
    <property type="term" value="C:oxidoreductase complex"/>
    <property type="evidence" value="ECO:0007669"/>
    <property type="project" value="UniProtKB-ARBA"/>
</dbReference>
<organism evidence="4 5">
    <name type="scientific">Enterobacter hormaechei</name>
    <dbReference type="NCBI Taxonomy" id="158836"/>
    <lineage>
        <taxon>Bacteria</taxon>
        <taxon>Pseudomonadati</taxon>
        <taxon>Pseudomonadota</taxon>
        <taxon>Gammaproteobacteria</taxon>
        <taxon>Enterobacterales</taxon>
        <taxon>Enterobacteriaceae</taxon>
        <taxon>Enterobacter</taxon>
        <taxon>Enterobacter cloacae complex</taxon>
    </lineage>
</organism>
<comment type="caution">
    <text evidence="4">The sequence shown here is derived from an EMBL/GenBank/DDBJ whole genome shotgun (WGS) entry which is preliminary data.</text>
</comment>
<name>A0A927HMI5_9ENTR</name>
<keyword evidence="2" id="KW-0560">Oxidoreductase</keyword>
<gene>
    <name evidence="4" type="ORF">IE983_13835</name>
</gene>
<dbReference type="GO" id="GO:0003954">
    <property type="term" value="F:NADH dehydrogenase activity"/>
    <property type="evidence" value="ECO:0007669"/>
    <property type="project" value="TreeGrafter"/>
</dbReference>
<dbReference type="InterPro" id="IPR050123">
    <property type="entry name" value="Prok_molybdopt-oxidoreductase"/>
</dbReference>
<dbReference type="Gene3D" id="2.40.40.20">
    <property type="match status" value="1"/>
</dbReference>
<dbReference type="FunFam" id="2.40.40.20:FF:000011">
    <property type="entry name" value="Formate dehydrogenase, alpha subunit"/>
    <property type="match status" value="1"/>
</dbReference>
<accession>A0A927HMI5</accession>
<dbReference type="InterPro" id="IPR006655">
    <property type="entry name" value="Mopterin_OxRdtase_prok_CS"/>
</dbReference>
<evidence type="ECO:0000313" key="5">
    <source>
        <dbReference type="Proteomes" id="UP000655273"/>
    </source>
</evidence>
<evidence type="ECO:0000256" key="1">
    <source>
        <dbReference type="ARBA" id="ARBA00022723"/>
    </source>
</evidence>
<dbReference type="Pfam" id="PF01568">
    <property type="entry name" value="Molydop_binding"/>
    <property type="match status" value="1"/>
</dbReference>
<dbReference type="InterPro" id="IPR041925">
    <property type="entry name" value="CT_Formate-Dh_H"/>
</dbReference>
<sequence length="211" mass="23869">MRHLCPDFYGATYEKMGELGYIQWPCRDESESDQGTSFLFKEKFDTPNGLAQFFTCDWVAPIDKLTDEYPMVLSTVREVGHYSCRSMTGNCAALAALADEPGYAQINTADAERLGIEDEALVWVNSRKGRIITRAQVSDRPNKGAVYMTYQWWIGACNELVTENLSPITKTPEYKYCAVNVESIADQHAAEQYVIDEYNKLKARLRESAMG</sequence>
<dbReference type="InterPro" id="IPR006657">
    <property type="entry name" value="MoPterin_dinucl-bd_dom"/>
</dbReference>
<keyword evidence="1" id="KW-0479">Metal-binding</keyword>
<dbReference type="AlphaFoldDB" id="A0A927HMI5"/>
<dbReference type="PANTHER" id="PTHR43105">
    <property type="entry name" value="RESPIRATORY NITRATE REDUCTASE"/>
    <property type="match status" value="1"/>
</dbReference>
<reference evidence="4" key="1">
    <citation type="submission" date="2020-07" db="EMBL/GenBank/DDBJ databases">
        <title>Clinical and genomic characterization of carbapenemase-producing Enterobacterales causing secondary infections during the COVID-19 crisis at a New York City hospital.</title>
        <authorList>
            <person name="Gomez-Simmonds A."/>
            <person name="Annavajhala M.K."/>
            <person name="Uhlemann A.-C."/>
        </authorList>
    </citation>
    <scope>NUCLEOTIDE SEQUENCE</scope>
    <source>
        <strain evidence="4">NK1396</strain>
    </source>
</reference>
<dbReference type="PROSITE" id="PS00932">
    <property type="entry name" value="MOLYBDOPTERIN_PROK_3"/>
    <property type="match status" value="1"/>
</dbReference>
<dbReference type="SUPFAM" id="SSF53706">
    <property type="entry name" value="Formate dehydrogenase/DMSO reductase, domains 1-3"/>
    <property type="match status" value="1"/>
</dbReference>
<dbReference type="Proteomes" id="UP000655273">
    <property type="component" value="Unassembled WGS sequence"/>
</dbReference>
<evidence type="ECO:0000256" key="2">
    <source>
        <dbReference type="ARBA" id="ARBA00023002"/>
    </source>
</evidence>
<evidence type="ECO:0000259" key="3">
    <source>
        <dbReference type="Pfam" id="PF01568"/>
    </source>
</evidence>
<dbReference type="InterPro" id="IPR009010">
    <property type="entry name" value="Asp_de-COase-like_dom_sf"/>
</dbReference>
<dbReference type="Gene3D" id="1.20.5.460">
    <property type="entry name" value="Single helix bin"/>
    <property type="match status" value="1"/>
</dbReference>
<dbReference type="GO" id="GO:0043546">
    <property type="term" value="F:molybdopterin cofactor binding"/>
    <property type="evidence" value="ECO:0007669"/>
    <property type="project" value="InterPro"/>
</dbReference>
<dbReference type="SUPFAM" id="SSF50692">
    <property type="entry name" value="ADC-like"/>
    <property type="match status" value="1"/>
</dbReference>
<evidence type="ECO:0000313" key="4">
    <source>
        <dbReference type="EMBL" id="MBD3707053.1"/>
    </source>
</evidence>
<dbReference type="GO" id="GO:0022904">
    <property type="term" value="P:respiratory electron transport chain"/>
    <property type="evidence" value="ECO:0007669"/>
    <property type="project" value="TreeGrafter"/>
</dbReference>
<feature type="domain" description="Molybdopterin dinucleotide-binding" evidence="3">
    <location>
        <begin position="72"/>
        <end position="178"/>
    </location>
</feature>
<dbReference type="CDD" id="cd02790">
    <property type="entry name" value="MopB_CT_Formate-Dh_H"/>
    <property type="match status" value="1"/>
</dbReference>
<dbReference type="GO" id="GO:0016020">
    <property type="term" value="C:membrane"/>
    <property type="evidence" value="ECO:0007669"/>
    <property type="project" value="TreeGrafter"/>
</dbReference>
<dbReference type="GO" id="GO:0046872">
    <property type="term" value="F:metal ion binding"/>
    <property type="evidence" value="ECO:0007669"/>
    <property type="project" value="UniProtKB-KW"/>
</dbReference>